<keyword evidence="3 5" id="KW-1133">Transmembrane helix</keyword>
<dbReference type="InterPro" id="IPR044839">
    <property type="entry name" value="NDR1-like"/>
</dbReference>
<evidence type="ECO:0000313" key="8">
    <source>
        <dbReference type="Proteomes" id="UP001604336"/>
    </source>
</evidence>
<dbReference type="Pfam" id="PF03168">
    <property type="entry name" value="LEA_2"/>
    <property type="match status" value="1"/>
</dbReference>
<dbReference type="AlphaFoldDB" id="A0ABD1QJ76"/>
<evidence type="ECO:0000256" key="3">
    <source>
        <dbReference type="ARBA" id="ARBA00022989"/>
    </source>
</evidence>
<dbReference type="InterPro" id="IPR004864">
    <property type="entry name" value="LEA_2"/>
</dbReference>
<feature type="domain" description="Late embryogenesis abundant protein LEA-2 subgroup" evidence="6">
    <location>
        <begin position="130"/>
        <end position="218"/>
    </location>
</feature>
<dbReference type="Proteomes" id="UP001604336">
    <property type="component" value="Unassembled WGS sequence"/>
</dbReference>
<sequence>MPPLTQHPPFIPPHQKQFKQSPLHQIVLSKQAQSQQTLIPEVLHNSKSRSTEQPILKEPRRTNPIIWCGAILCMIFSLFLIFFGIATLVLFLDVKPRIPVFDTPAATLNVIYFNSPDFLNGDVIFLANFSNPNRKLNVKYEYLDIELFFSETLIAAQALQSFSQNPGETRLMSVHLISSLVHLPPNIVLELQKQVQRNRVAYDLRGTFRVKVKLGNFHYSYWLHGRCKIEMTSPPTGALITHSCRTKR</sequence>
<evidence type="ECO:0000256" key="4">
    <source>
        <dbReference type="ARBA" id="ARBA00023136"/>
    </source>
</evidence>
<evidence type="ECO:0000313" key="7">
    <source>
        <dbReference type="EMBL" id="KAL2475964.1"/>
    </source>
</evidence>
<keyword evidence="2 5" id="KW-0812">Transmembrane</keyword>
<evidence type="ECO:0000256" key="1">
    <source>
        <dbReference type="ARBA" id="ARBA00004167"/>
    </source>
</evidence>
<name>A0ABD1QJ76_9LAMI</name>
<comment type="subcellular location">
    <subcellularLocation>
        <location evidence="1">Membrane</location>
        <topology evidence="1">Single-pass membrane protein</topology>
    </subcellularLocation>
</comment>
<dbReference type="EMBL" id="JBFOLK010000011">
    <property type="protein sequence ID" value="KAL2475964.1"/>
    <property type="molecule type" value="Genomic_DNA"/>
</dbReference>
<dbReference type="PANTHER" id="PTHR31234">
    <property type="entry name" value="LATE EMBRYOGENESIS ABUNDANT (LEA) HYDROXYPROLINE-RICH GLYCOPROTEIN FAMILY"/>
    <property type="match status" value="1"/>
</dbReference>
<accession>A0ABD1QJ76</accession>
<dbReference type="GO" id="GO:0016020">
    <property type="term" value="C:membrane"/>
    <property type="evidence" value="ECO:0007669"/>
    <property type="project" value="UniProtKB-SubCell"/>
</dbReference>
<evidence type="ECO:0000259" key="6">
    <source>
        <dbReference type="Pfam" id="PF03168"/>
    </source>
</evidence>
<protein>
    <submittedName>
        <fullName evidence="7">Late</fullName>
    </submittedName>
</protein>
<keyword evidence="8" id="KW-1185">Reference proteome</keyword>
<evidence type="ECO:0000256" key="2">
    <source>
        <dbReference type="ARBA" id="ARBA00022692"/>
    </source>
</evidence>
<gene>
    <name evidence="7" type="ORF">Adt_36700</name>
</gene>
<dbReference type="PANTHER" id="PTHR31234:SF42">
    <property type="entry name" value="LATE EMBRYOGENESIS ABUNDANT (LEA) HYDROXYPROLINE-RICH GLYCOPROTEIN FAMILY"/>
    <property type="match status" value="1"/>
</dbReference>
<comment type="caution">
    <text evidence="7">The sequence shown here is derived from an EMBL/GenBank/DDBJ whole genome shotgun (WGS) entry which is preliminary data.</text>
</comment>
<reference evidence="8" key="1">
    <citation type="submission" date="2024-07" db="EMBL/GenBank/DDBJ databases">
        <title>Two chromosome-level genome assemblies of Korean endemic species Abeliophyllum distichum and Forsythia ovata (Oleaceae).</title>
        <authorList>
            <person name="Jang H."/>
        </authorList>
    </citation>
    <scope>NUCLEOTIDE SEQUENCE [LARGE SCALE GENOMIC DNA]</scope>
</reference>
<organism evidence="7 8">
    <name type="scientific">Abeliophyllum distichum</name>
    <dbReference type="NCBI Taxonomy" id="126358"/>
    <lineage>
        <taxon>Eukaryota</taxon>
        <taxon>Viridiplantae</taxon>
        <taxon>Streptophyta</taxon>
        <taxon>Embryophyta</taxon>
        <taxon>Tracheophyta</taxon>
        <taxon>Spermatophyta</taxon>
        <taxon>Magnoliopsida</taxon>
        <taxon>eudicotyledons</taxon>
        <taxon>Gunneridae</taxon>
        <taxon>Pentapetalae</taxon>
        <taxon>asterids</taxon>
        <taxon>lamiids</taxon>
        <taxon>Lamiales</taxon>
        <taxon>Oleaceae</taxon>
        <taxon>Forsythieae</taxon>
        <taxon>Abeliophyllum</taxon>
    </lineage>
</organism>
<dbReference type="Gene3D" id="2.60.40.1820">
    <property type="match status" value="1"/>
</dbReference>
<feature type="transmembrane region" description="Helical" evidence="5">
    <location>
        <begin position="65"/>
        <end position="92"/>
    </location>
</feature>
<proteinExistence type="predicted"/>
<evidence type="ECO:0000256" key="5">
    <source>
        <dbReference type="SAM" id="Phobius"/>
    </source>
</evidence>
<keyword evidence="4 5" id="KW-0472">Membrane</keyword>